<keyword evidence="2" id="KW-0378">Hydrolase</keyword>
<protein>
    <submittedName>
        <fullName evidence="2">HNH endonuclease</fullName>
    </submittedName>
</protein>
<dbReference type="RefSeq" id="WP_377342778.1">
    <property type="nucleotide sequence ID" value="NZ_JBHLUE010000026.1"/>
</dbReference>
<evidence type="ECO:0000313" key="2">
    <source>
        <dbReference type="EMBL" id="MFC0567474.1"/>
    </source>
</evidence>
<dbReference type="GO" id="GO:0004519">
    <property type="term" value="F:endonuclease activity"/>
    <property type="evidence" value="ECO:0007669"/>
    <property type="project" value="UniProtKB-KW"/>
</dbReference>
<proteinExistence type="predicted"/>
<reference evidence="2 3" key="1">
    <citation type="submission" date="2024-09" db="EMBL/GenBank/DDBJ databases">
        <authorList>
            <person name="Sun Q."/>
            <person name="Mori K."/>
        </authorList>
    </citation>
    <scope>NUCLEOTIDE SEQUENCE [LARGE SCALE GENOMIC DNA]</scope>
    <source>
        <strain evidence="2 3">TBRC 2205</strain>
    </source>
</reference>
<organism evidence="2 3">
    <name type="scientific">Plantactinospora siamensis</name>
    <dbReference type="NCBI Taxonomy" id="555372"/>
    <lineage>
        <taxon>Bacteria</taxon>
        <taxon>Bacillati</taxon>
        <taxon>Actinomycetota</taxon>
        <taxon>Actinomycetes</taxon>
        <taxon>Micromonosporales</taxon>
        <taxon>Micromonosporaceae</taxon>
        <taxon>Plantactinospora</taxon>
    </lineage>
</organism>
<dbReference type="EMBL" id="JBHLUE010000026">
    <property type="protein sequence ID" value="MFC0567474.1"/>
    <property type="molecule type" value="Genomic_DNA"/>
</dbReference>
<name>A0ABV6P3C0_9ACTN</name>
<accession>A0ABV6P3C0</accession>
<evidence type="ECO:0000313" key="3">
    <source>
        <dbReference type="Proteomes" id="UP001589894"/>
    </source>
</evidence>
<dbReference type="InterPro" id="IPR003615">
    <property type="entry name" value="HNH_nuc"/>
</dbReference>
<sequence>MPTAADYLAITPSAARTQWRSVVVRSRAVEGGRQVAFTPVETLLCLAASLLVNHRRYGGSTAHRAEEPVPSLARLFKRPNSSILAKMANLDGSRRNGARHEVEVAARLLGGQDELANVYRIIVRAARDVGVTEDDLPDFLYLEHDDAPLILLGQEELSTTDIADAVQTEHPDITDRLTELLLIAAARVGQHRFARDVLRNHDHRCVFCGLAVTVDDRRAPRMLVASHIKPWRKSNAHERLDVANGLTACPTHDVAFDTGLLTVNGGLRIHIHTDLHRRADADPALQAAFGRPPLAERLLLPADALPPQRAYLDWHQTHVYRGTSVRFDG</sequence>
<evidence type="ECO:0000259" key="1">
    <source>
        <dbReference type="Pfam" id="PF13391"/>
    </source>
</evidence>
<comment type="caution">
    <text evidence="2">The sequence shown here is derived from an EMBL/GenBank/DDBJ whole genome shotgun (WGS) entry which is preliminary data.</text>
</comment>
<keyword evidence="3" id="KW-1185">Reference proteome</keyword>
<keyword evidence="2" id="KW-0540">Nuclease</keyword>
<dbReference type="Pfam" id="PF13391">
    <property type="entry name" value="HNH_2"/>
    <property type="match status" value="1"/>
</dbReference>
<keyword evidence="2" id="KW-0255">Endonuclease</keyword>
<feature type="domain" description="HNH nuclease" evidence="1">
    <location>
        <begin position="205"/>
        <end position="264"/>
    </location>
</feature>
<dbReference type="Proteomes" id="UP001589894">
    <property type="component" value="Unassembled WGS sequence"/>
</dbReference>
<gene>
    <name evidence="2" type="ORF">ACFFHU_25470</name>
</gene>